<evidence type="ECO:0000313" key="4">
    <source>
        <dbReference type="Proteomes" id="UP000025229"/>
    </source>
</evidence>
<dbReference type="RefSeq" id="WP_051590026.1">
    <property type="nucleotide sequence ID" value="NZ_CP007515.1"/>
</dbReference>
<reference evidence="2 4" key="1">
    <citation type="submission" date="2014-03" db="EMBL/GenBank/DDBJ databases">
        <title>Complete genome sequence of the Radio-Resistant Rubrobacter radiotolerans RSPS-4.</title>
        <authorList>
            <person name="Egas C.C."/>
            <person name="Barroso C.C."/>
            <person name="Froufe H.J.C."/>
            <person name="Pacheco J.J."/>
            <person name="Albuquerque L.L."/>
            <person name="da Costa M.M.S."/>
        </authorList>
    </citation>
    <scope>NUCLEOTIDE SEQUENCE [LARGE SCALE GENOMIC DNA]</scope>
    <source>
        <strain evidence="2 4">RSPS-4</strain>
        <plasmid evidence="2 4">1</plasmid>
    </source>
</reference>
<sequence>MRVTESVKWTAVALIALTGLIHLVEAPEYFAEHGAFWGLSFLANAGGAAVAAYGISRGAKVWGWALGALVAGGAIAAYLISRTVGLPGLPVGELFEATGIASLLIEAAFLVLFAKAATARTTVAARSPR</sequence>
<dbReference type="Proteomes" id="UP000025229">
    <property type="component" value="Plasmid 1"/>
</dbReference>
<dbReference type="KEGG" id="rrd:RradSPS_2902"/>
<organism evidence="2 4">
    <name type="scientific">Rubrobacter radiotolerans</name>
    <name type="common">Arthrobacter radiotolerans</name>
    <dbReference type="NCBI Taxonomy" id="42256"/>
    <lineage>
        <taxon>Bacteria</taxon>
        <taxon>Bacillati</taxon>
        <taxon>Actinomycetota</taxon>
        <taxon>Rubrobacteria</taxon>
        <taxon>Rubrobacterales</taxon>
        <taxon>Rubrobacteraceae</taxon>
        <taxon>Rubrobacter</taxon>
    </lineage>
</organism>
<feature type="transmembrane region" description="Helical" evidence="1">
    <location>
        <begin position="36"/>
        <end position="55"/>
    </location>
</feature>
<geneLocation type="plasmid" evidence="2">
    <name>1</name>
</geneLocation>
<name>A0A023X813_RUBRA</name>
<dbReference type="AlphaFoldDB" id="A0A023X813"/>
<reference evidence="3" key="2">
    <citation type="submission" date="2023-11" db="EMBL/GenBank/DDBJ databases">
        <title>MicrobeMod: A computational toolkit for identifying prokaryotic methylation and restriction-modification with nanopore sequencing.</title>
        <authorList>
            <person name="Crits-Christoph A."/>
            <person name="Kang S.C."/>
            <person name="Lee H."/>
            <person name="Ostrov N."/>
        </authorList>
    </citation>
    <scope>NUCLEOTIDE SEQUENCE</scope>
    <source>
        <strain evidence="3">ATCC 51242</strain>
    </source>
</reference>
<evidence type="ECO:0000313" key="2">
    <source>
        <dbReference type="EMBL" id="AHY48185.1"/>
    </source>
</evidence>
<dbReference type="OrthoDB" id="9952208at2"/>
<proteinExistence type="predicted"/>
<protein>
    <submittedName>
        <fullName evidence="2">Uncharacterized protein</fullName>
    </submittedName>
</protein>
<feature type="transmembrane region" description="Helical" evidence="1">
    <location>
        <begin position="7"/>
        <end position="24"/>
    </location>
</feature>
<keyword evidence="1" id="KW-0472">Membrane</keyword>
<feature type="transmembrane region" description="Helical" evidence="1">
    <location>
        <begin position="100"/>
        <end position="119"/>
    </location>
</feature>
<evidence type="ECO:0000313" key="3">
    <source>
        <dbReference type="EMBL" id="MDX5895444.1"/>
    </source>
</evidence>
<evidence type="ECO:0000256" key="1">
    <source>
        <dbReference type="SAM" id="Phobius"/>
    </source>
</evidence>
<keyword evidence="4" id="KW-1185">Reference proteome</keyword>
<dbReference type="EMBL" id="JAWXXX010000002">
    <property type="protein sequence ID" value="MDX5895444.1"/>
    <property type="molecule type" value="Genomic_DNA"/>
</dbReference>
<keyword evidence="2" id="KW-0614">Plasmid</keyword>
<dbReference type="HOGENOM" id="CLU_1947236_0_0_11"/>
<dbReference type="PATRIC" id="fig|42256.3.peg.2952"/>
<gene>
    <name evidence="2" type="ORF">RradSPS_2902</name>
    <name evidence="3" type="ORF">SIL72_15560</name>
</gene>
<feature type="transmembrane region" description="Helical" evidence="1">
    <location>
        <begin position="62"/>
        <end position="80"/>
    </location>
</feature>
<accession>A0A023X813</accession>
<keyword evidence="1" id="KW-1133">Transmembrane helix</keyword>
<keyword evidence="1" id="KW-0812">Transmembrane</keyword>
<dbReference type="EMBL" id="CP007515">
    <property type="protein sequence ID" value="AHY48185.1"/>
    <property type="molecule type" value="Genomic_DNA"/>
</dbReference>
<dbReference type="Proteomes" id="UP001281130">
    <property type="component" value="Unassembled WGS sequence"/>
</dbReference>